<dbReference type="InterPro" id="IPR036188">
    <property type="entry name" value="FAD/NAD-bd_sf"/>
</dbReference>
<dbReference type="STRING" id="1081108.A0A167S4X6"/>
<comment type="caution">
    <text evidence="5">The sequence shown here is derived from an EMBL/GenBank/DDBJ whole genome shotgun (WGS) entry which is preliminary data.</text>
</comment>
<keyword evidence="6" id="KW-1185">Reference proteome</keyword>
<name>A0A167S4X6_CORDF</name>
<dbReference type="PANTHER" id="PTHR46865">
    <property type="entry name" value="OXIDOREDUCTASE-RELATED"/>
    <property type="match status" value="1"/>
</dbReference>
<evidence type="ECO:0000256" key="2">
    <source>
        <dbReference type="ARBA" id="ARBA00022827"/>
    </source>
</evidence>
<dbReference type="Pfam" id="PF01494">
    <property type="entry name" value="FAD_binding_3"/>
    <property type="match status" value="1"/>
</dbReference>
<feature type="domain" description="FAD-binding" evidence="4">
    <location>
        <begin position="4"/>
        <end position="326"/>
    </location>
</feature>
<sequence>MTRLRVLICGAGVAGNGLAFWLTKLGHDVTVIERSPELRTAGLQLDLRSQAIDVIKRMGLEDVIRAKCVPERGMQLVDTHDRRWGFLPANTSGEGKQTMTSEYEIMRVDLCQALYAGARDRVKYIFGTSVSKFIDDENGAVKVQFDSGIAGTFDFVVGADGLNSRTRRMMLGPDTPDALHHLGEHIAYFQVPNGMQEEEDYTATAYFATSGRFVLTRRHNAHQLQVYLTASNMGARLQGVQRGDTGAEKRAFIAEFSGMGWKVDELLQLMQESDDFYCQREGFVKLDTWNCGLVVLVGDAGFCCSVNGFGTSSALIGAYILAGELARHVIHDTISDSQEGQAVVDKDVQTALGEYERKLRPLITKLQKGLGEPNWLGGMEMKVWHLRLLYWIVWVASTLKVYKLIDLVPDQGAGWDLPEYPELMSQM</sequence>
<protein>
    <submittedName>
        <fullName evidence="5">Monooxygenase, FAD-binding protein</fullName>
    </submittedName>
</protein>
<organism evidence="5 6">
    <name type="scientific">Akanthomyces lecanii RCEF 1005</name>
    <dbReference type="NCBI Taxonomy" id="1081108"/>
    <lineage>
        <taxon>Eukaryota</taxon>
        <taxon>Fungi</taxon>
        <taxon>Dikarya</taxon>
        <taxon>Ascomycota</taxon>
        <taxon>Pezizomycotina</taxon>
        <taxon>Sordariomycetes</taxon>
        <taxon>Hypocreomycetidae</taxon>
        <taxon>Hypocreales</taxon>
        <taxon>Cordycipitaceae</taxon>
        <taxon>Akanthomyces</taxon>
        <taxon>Cordyceps confragosa</taxon>
    </lineage>
</organism>
<evidence type="ECO:0000313" key="6">
    <source>
        <dbReference type="Proteomes" id="UP000076881"/>
    </source>
</evidence>
<dbReference type="EMBL" id="AZHF01000024">
    <property type="protein sequence ID" value="OAA59252.1"/>
    <property type="molecule type" value="Genomic_DNA"/>
</dbReference>
<accession>A0A167S4X6</accession>
<keyword evidence="5" id="KW-0503">Monooxygenase</keyword>
<dbReference type="AlphaFoldDB" id="A0A167S4X6"/>
<keyword evidence="3" id="KW-0560">Oxidoreductase</keyword>
<dbReference type="SUPFAM" id="SSF51905">
    <property type="entry name" value="FAD/NAD(P)-binding domain"/>
    <property type="match status" value="1"/>
</dbReference>
<keyword evidence="1" id="KW-0285">Flavoprotein</keyword>
<dbReference type="InterPro" id="IPR002938">
    <property type="entry name" value="FAD-bd"/>
</dbReference>
<proteinExistence type="predicted"/>
<evidence type="ECO:0000256" key="1">
    <source>
        <dbReference type="ARBA" id="ARBA00022630"/>
    </source>
</evidence>
<evidence type="ECO:0000256" key="3">
    <source>
        <dbReference type="ARBA" id="ARBA00023002"/>
    </source>
</evidence>
<dbReference type="Gene3D" id="3.50.50.60">
    <property type="entry name" value="FAD/NAD(P)-binding domain"/>
    <property type="match status" value="1"/>
</dbReference>
<dbReference type="PANTHER" id="PTHR46865:SF7">
    <property type="entry name" value="MONOOXYGENASE, PUTATIVE (AFU_ORTHOLOGUE AFUA_8G07040)-RELATED"/>
    <property type="match status" value="1"/>
</dbReference>
<dbReference type="OrthoDB" id="655030at2759"/>
<evidence type="ECO:0000313" key="5">
    <source>
        <dbReference type="EMBL" id="OAA59252.1"/>
    </source>
</evidence>
<dbReference type="Proteomes" id="UP000076881">
    <property type="component" value="Unassembled WGS sequence"/>
</dbReference>
<reference evidence="5 6" key="1">
    <citation type="journal article" date="2016" name="Genome Biol. Evol.">
        <title>Divergent and convergent evolution of fungal pathogenicity.</title>
        <authorList>
            <person name="Shang Y."/>
            <person name="Xiao G."/>
            <person name="Zheng P."/>
            <person name="Cen K."/>
            <person name="Zhan S."/>
            <person name="Wang C."/>
        </authorList>
    </citation>
    <scope>NUCLEOTIDE SEQUENCE [LARGE SCALE GENOMIC DNA]</scope>
    <source>
        <strain evidence="5 6">RCEF 1005</strain>
    </source>
</reference>
<gene>
    <name evidence="5" type="ORF">LEL_10860</name>
</gene>
<keyword evidence="2" id="KW-0274">FAD</keyword>
<dbReference type="InterPro" id="IPR051704">
    <property type="entry name" value="FAD_aromatic-hydroxylase"/>
</dbReference>
<dbReference type="GO" id="GO:0004497">
    <property type="term" value="F:monooxygenase activity"/>
    <property type="evidence" value="ECO:0007669"/>
    <property type="project" value="UniProtKB-KW"/>
</dbReference>
<dbReference type="PRINTS" id="PR00420">
    <property type="entry name" value="RNGMNOXGNASE"/>
</dbReference>
<evidence type="ECO:0000259" key="4">
    <source>
        <dbReference type="Pfam" id="PF01494"/>
    </source>
</evidence>
<dbReference type="GO" id="GO:0071949">
    <property type="term" value="F:FAD binding"/>
    <property type="evidence" value="ECO:0007669"/>
    <property type="project" value="InterPro"/>
</dbReference>